<gene>
    <name evidence="1" type="ORF">BDN70DRAFT_108705</name>
</gene>
<dbReference type="EMBL" id="MU155259">
    <property type="protein sequence ID" value="KAF9477496.1"/>
    <property type="molecule type" value="Genomic_DNA"/>
</dbReference>
<reference evidence="1" key="1">
    <citation type="submission" date="2020-11" db="EMBL/GenBank/DDBJ databases">
        <authorList>
            <consortium name="DOE Joint Genome Institute"/>
            <person name="Ahrendt S."/>
            <person name="Riley R."/>
            <person name="Andreopoulos W."/>
            <person name="Labutti K."/>
            <person name="Pangilinan J."/>
            <person name="Ruiz-Duenas F.J."/>
            <person name="Barrasa J.M."/>
            <person name="Sanchez-Garcia M."/>
            <person name="Camarero S."/>
            <person name="Miyauchi S."/>
            <person name="Serrano A."/>
            <person name="Linde D."/>
            <person name="Babiker R."/>
            <person name="Drula E."/>
            <person name="Ayuso-Fernandez I."/>
            <person name="Pacheco R."/>
            <person name="Padilla G."/>
            <person name="Ferreira P."/>
            <person name="Barriuso J."/>
            <person name="Kellner H."/>
            <person name="Castanera R."/>
            <person name="Alfaro M."/>
            <person name="Ramirez L."/>
            <person name="Pisabarro A.G."/>
            <person name="Kuo A."/>
            <person name="Tritt A."/>
            <person name="Lipzen A."/>
            <person name="He G."/>
            <person name="Yan M."/>
            <person name="Ng V."/>
            <person name="Cullen D."/>
            <person name="Martin F."/>
            <person name="Rosso M.-N."/>
            <person name="Henrissat B."/>
            <person name="Hibbett D."/>
            <person name="Martinez A.T."/>
            <person name="Grigoriev I.V."/>
        </authorList>
    </citation>
    <scope>NUCLEOTIDE SEQUENCE</scope>
    <source>
        <strain evidence="1">CIRM-BRFM 674</strain>
    </source>
</reference>
<evidence type="ECO:0000313" key="1">
    <source>
        <dbReference type="EMBL" id="KAF9477496.1"/>
    </source>
</evidence>
<keyword evidence="2" id="KW-1185">Reference proteome</keyword>
<name>A0A9P5Z108_9AGAR</name>
<accession>A0A9P5Z108</accession>
<organism evidence="1 2">
    <name type="scientific">Pholiota conissans</name>
    <dbReference type="NCBI Taxonomy" id="109636"/>
    <lineage>
        <taxon>Eukaryota</taxon>
        <taxon>Fungi</taxon>
        <taxon>Dikarya</taxon>
        <taxon>Basidiomycota</taxon>
        <taxon>Agaricomycotina</taxon>
        <taxon>Agaricomycetes</taxon>
        <taxon>Agaricomycetidae</taxon>
        <taxon>Agaricales</taxon>
        <taxon>Agaricineae</taxon>
        <taxon>Strophariaceae</taxon>
        <taxon>Pholiota</taxon>
    </lineage>
</organism>
<comment type="caution">
    <text evidence="1">The sequence shown here is derived from an EMBL/GenBank/DDBJ whole genome shotgun (WGS) entry which is preliminary data.</text>
</comment>
<proteinExistence type="predicted"/>
<dbReference type="AlphaFoldDB" id="A0A9P5Z108"/>
<evidence type="ECO:0000313" key="2">
    <source>
        <dbReference type="Proteomes" id="UP000807469"/>
    </source>
</evidence>
<sequence length="172" mass="19293">MHSTPIAHCACSFSPAYGAILHHTVAPAVGRPPSTRHVTHENTNTSFHRLRVTHHITSQSSRAGFRSCPRIQDKLSEFSFAVSFHRQYPEAATRFSLPRSSSHHNQLPTPAPSHSDIPPFYIPRYLPSSRLALQLRKPSNLQQAERSLFRTLPSMIFMTTCAWTLDVSLPGI</sequence>
<dbReference type="Proteomes" id="UP000807469">
    <property type="component" value="Unassembled WGS sequence"/>
</dbReference>
<protein>
    <submittedName>
        <fullName evidence="1">Uncharacterized protein</fullName>
    </submittedName>
</protein>